<keyword evidence="4 6" id="KW-1133">Transmembrane helix</keyword>
<evidence type="ECO:0000256" key="4">
    <source>
        <dbReference type="ARBA" id="ARBA00022989"/>
    </source>
</evidence>
<keyword evidence="2" id="KW-1003">Cell membrane</keyword>
<accession>A0A3Q9HPL3</accession>
<gene>
    <name evidence="7" type="ORF">BBF96_04265</name>
</gene>
<dbReference type="Proteomes" id="UP000267250">
    <property type="component" value="Chromosome"/>
</dbReference>
<evidence type="ECO:0000313" key="8">
    <source>
        <dbReference type="Proteomes" id="UP000267250"/>
    </source>
</evidence>
<evidence type="ECO:0000256" key="1">
    <source>
        <dbReference type="ARBA" id="ARBA00004236"/>
    </source>
</evidence>
<comment type="subcellular location">
    <subcellularLocation>
        <location evidence="1">Cell membrane</location>
    </subcellularLocation>
</comment>
<name>A0A3Q9HPL3_9FIRM</name>
<dbReference type="NCBIfam" id="TIGR01195">
    <property type="entry name" value="oadG_fam"/>
    <property type="match status" value="1"/>
</dbReference>
<evidence type="ECO:0000256" key="6">
    <source>
        <dbReference type="SAM" id="Phobius"/>
    </source>
</evidence>
<evidence type="ECO:0000256" key="5">
    <source>
        <dbReference type="ARBA" id="ARBA00023136"/>
    </source>
</evidence>
<protein>
    <submittedName>
        <fullName evidence="7">Uncharacterized protein</fullName>
    </submittedName>
</protein>
<dbReference type="GO" id="GO:0005886">
    <property type="term" value="C:plasma membrane"/>
    <property type="evidence" value="ECO:0007669"/>
    <property type="project" value="UniProtKB-SubCell"/>
</dbReference>
<dbReference type="RefSeq" id="WP_127016002.1">
    <property type="nucleotide sequence ID" value="NZ_CP016379.1"/>
</dbReference>
<organism evidence="7 8">
    <name type="scientific">Anoxybacter fermentans</name>
    <dbReference type="NCBI Taxonomy" id="1323375"/>
    <lineage>
        <taxon>Bacteria</taxon>
        <taxon>Bacillati</taxon>
        <taxon>Bacillota</taxon>
        <taxon>Clostridia</taxon>
        <taxon>Halanaerobiales</taxon>
        <taxon>Anoxybacter</taxon>
    </lineage>
</organism>
<evidence type="ECO:0000256" key="2">
    <source>
        <dbReference type="ARBA" id="ARBA00022475"/>
    </source>
</evidence>
<proteinExistence type="predicted"/>
<keyword evidence="3 6" id="KW-0812">Transmembrane</keyword>
<evidence type="ECO:0000313" key="7">
    <source>
        <dbReference type="EMBL" id="AZR72671.1"/>
    </source>
</evidence>
<sequence>MDNISLGLQLTFFGMGAVFLALTGLAIFLDVLKKVVDLRENFKISISTEKNKIVEQKNSPHNSSEDIELVAVITGAIAALMEEEKGYVPNFKIASITPVSNVWKMQGRFDLIK</sequence>
<reference evidence="7 8" key="1">
    <citation type="submission" date="2016-07" db="EMBL/GenBank/DDBJ databases">
        <title>Genome and transcriptome analysis of iron-reducing fermentative bacteria Anoxybacter fermentans.</title>
        <authorList>
            <person name="Zeng X."/>
            <person name="Shao Z."/>
        </authorList>
    </citation>
    <scope>NUCLEOTIDE SEQUENCE [LARGE SCALE GENOMIC DNA]</scope>
    <source>
        <strain evidence="7 8">DY22613</strain>
    </source>
</reference>
<dbReference type="EMBL" id="CP016379">
    <property type="protein sequence ID" value="AZR72671.1"/>
    <property type="molecule type" value="Genomic_DNA"/>
</dbReference>
<dbReference type="InterPro" id="IPR005899">
    <property type="entry name" value="Na_pump_deCOase"/>
</dbReference>
<dbReference type="GO" id="GO:0015081">
    <property type="term" value="F:sodium ion transmembrane transporter activity"/>
    <property type="evidence" value="ECO:0007669"/>
    <property type="project" value="InterPro"/>
</dbReference>
<dbReference type="AlphaFoldDB" id="A0A3Q9HPL3"/>
<dbReference type="KEGG" id="aft:BBF96_04265"/>
<keyword evidence="5 6" id="KW-0472">Membrane</keyword>
<dbReference type="GO" id="GO:0036376">
    <property type="term" value="P:sodium ion export across plasma membrane"/>
    <property type="evidence" value="ECO:0007669"/>
    <property type="project" value="InterPro"/>
</dbReference>
<feature type="transmembrane region" description="Helical" evidence="6">
    <location>
        <begin position="12"/>
        <end position="32"/>
    </location>
</feature>
<dbReference type="OrthoDB" id="1954652at2"/>
<dbReference type="Pfam" id="PF04277">
    <property type="entry name" value="OAD_gamma"/>
    <property type="match status" value="1"/>
</dbReference>
<keyword evidence="8" id="KW-1185">Reference proteome</keyword>
<evidence type="ECO:0000256" key="3">
    <source>
        <dbReference type="ARBA" id="ARBA00022692"/>
    </source>
</evidence>